<reference evidence="4" key="1">
    <citation type="journal article" date="2019" name="Int. J. Syst. Evol. Microbiol.">
        <title>The Global Catalogue of Microorganisms (GCM) 10K type strain sequencing project: providing services to taxonomists for standard genome sequencing and annotation.</title>
        <authorList>
            <consortium name="The Broad Institute Genomics Platform"/>
            <consortium name="The Broad Institute Genome Sequencing Center for Infectious Disease"/>
            <person name="Wu L."/>
            <person name="Ma J."/>
        </authorList>
    </citation>
    <scope>NUCLEOTIDE SEQUENCE [LARGE SCALE GENOMIC DNA]</scope>
    <source>
        <strain evidence="4">CCUG 62953</strain>
    </source>
</reference>
<dbReference type="RefSeq" id="WP_386801667.1">
    <property type="nucleotide sequence ID" value="NZ_JBHTMU010000005.1"/>
</dbReference>
<dbReference type="InterPro" id="IPR000905">
    <property type="entry name" value="Gcp-like_dom"/>
</dbReference>
<protein>
    <submittedName>
        <fullName evidence="3">tRNA (Adenosine(37)-N6)-threonylcarbamoyltransferase complex dimerization subunit type 1 TsaB</fullName>
        <ecNumber evidence="3">2.3.1.234</ecNumber>
    </submittedName>
</protein>
<dbReference type="EMBL" id="JBHTMU010000005">
    <property type="protein sequence ID" value="MFD1341598.1"/>
    <property type="molecule type" value="Genomic_DNA"/>
</dbReference>
<evidence type="ECO:0000259" key="2">
    <source>
        <dbReference type="Pfam" id="PF00814"/>
    </source>
</evidence>
<dbReference type="InterPro" id="IPR043129">
    <property type="entry name" value="ATPase_NBD"/>
</dbReference>
<keyword evidence="3" id="KW-0012">Acyltransferase</keyword>
<sequence length="230" mass="23894">MASSDPILLSFDTSAAHCAAALLCGGRLLASRFEEMGRGQAERLMPMIEEMMTGEGLGFGELAAIAVGIGPGNFTGIRISVSAARGLGLALGCPVFGISGFEALRGMELRTDPAPQLVSLPGPRARAYVQLFENAVPSGAPLLIDPSDPPRDLSLPEGSAVLGYEAQQIARALDTAARDAVLTDPSETLARLAEVRLLAGERPERPAPLYIRPADAAPASDPPPVILDDA</sequence>
<evidence type="ECO:0000313" key="3">
    <source>
        <dbReference type="EMBL" id="MFD1341598.1"/>
    </source>
</evidence>
<dbReference type="EC" id="2.3.1.234" evidence="3"/>
<dbReference type="NCBIfam" id="TIGR03725">
    <property type="entry name" value="T6A_YeaZ"/>
    <property type="match status" value="1"/>
</dbReference>
<dbReference type="GO" id="GO:0061711">
    <property type="term" value="F:tRNA N(6)-L-threonylcarbamoyladenine synthase activity"/>
    <property type="evidence" value="ECO:0007669"/>
    <property type="project" value="UniProtKB-EC"/>
</dbReference>
<organism evidence="3 4">
    <name type="scientific">Litorisediminicola beolgyonensis</name>
    <dbReference type="NCBI Taxonomy" id="1173614"/>
    <lineage>
        <taxon>Bacteria</taxon>
        <taxon>Pseudomonadati</taxon>
        <taxon>Pseudomonadota</taxon>
        <taxon>Alphaproteobacteria</taxon>
        <taxon>Rhodobacterales</taxon>
        <taxon>Paracoccaceae</taxon>
        <taxon>Litorisediminicola</taxon>
    </lineage>
</organism>
<accession>A0ABW3ZFU7</accession>
<keyword evidence="4" id="KW-1185">Reference proteome</keyword>
<evidence type="ECO:0000313" key="4">
    <source>
        <dbReference type="Proteomes" id="UP001597135"/>
    </source>
</evidence>
<keyword evidence="3" id="KW-0808">Transferase</keyword>
<dbReference type="Pfam" id="PF00814">
    <property type="entry name" value="TsaD"/>
    <property type="match status" value="1"/>
</dbReference>
<feature type="region of interest" description="Disordered" evidence="1">
    <location>
        <begin position="204"/>
        <end position="230"/>
    </location>
</feature>
<dbReference type="Proteomes" id="UP001597135">
    <property type="component" value="Unassembled WGS sequence"/>
</dbReference>
<feature type="compositionally biased region" description="Pro residues" evidence="1">
    <location>
        <begin position="220"/>
        <end position="230"/>
    </location>
</feature>
<gene>
    <name evidence="3" type="primary">tsaB</name>
    <name evidence="3" type="ORF">ACFQ4E_04120</name>
</gene>
<dbReference type="SUPFAM" id="SSF53067">
    <property type="entry name" value="Actin-like ATPase domain"/>
    <property type="match status" value="1"/>
</dbReference>
<name>A0ABW3ZFU7_9RHOB</name>
<dbReference type="InterPro" id="IPR022496">
    <property type="entry name" value="T6A_TsaB"/>
</dbReference>
<proteinExistence type="predicted"/>
<feature type="domain" description="Gcp-like" evidence="2">
    <location>
        <begin position="37"/>
        <end position="109"/>
    </location>
</feature>
<evidence type="ECO:0000256" key="1">
    <source>
        <dbReference type="SAM" id="MobiDB-lite"/>
    </source>
</evidence>
<dbReference type="Gene3D" id="3.30.420.40">
    <property type="match status" value="2"/>
</dbReference>
<comment type="caution">
    <text evidence="3">The sequence shown here is derived from an EMBL/GenBank/DDBJ whole genome shotgun (WGS) entry which is preliminary data.</text>
</comment>